<dbReference type="Proteomes" id="UP001164746">
    <property type="component" value="Chromosome 12"/>
</dbReference>
<gene>
    <name evidence="2" type="ORF">MAR_016364</name>
</gene>
<keyword evidence="3" id="KW-1185">Reference proteome</keyword>
<feature type="non-terminal residue" evidence="2">
    <location>
        <position position="1"/>
    </location>
</feature>
<accession>A0ABY7FJM2</accession>
<name>A0ABY7FJM2_MYAAR</name>
<evidence type="ECO:0000313" key="2">
    <source>
        <dbReference type="EMBL" id="WAR22390.1"/>
    </source>
</evidence>
<dbReference type="EMBL" id="CP111023">
    <property type="protein sequence ID" value="WAR22390.1"/>
    <property type="molecule type" value="Genomic_DNA"/>
</dbReference>
<evidence type="ECO:0000256" key="1">
    <source>
        <dbReference type="SAM" id="MobiDB-lite"/>
    </source>
</evidence>
<feature type="compositionally biased region" description="Polar residues" evidence="1">
    <location>
        <begin position="102"/>
        <end position="125"/>
    </location>
</feature>
<feature type="compositionally biased region" description="Acidic residues" evidence="1">
    <location>
        <begin position="73"/>
        <end position="92"/>
    </location>
</feature>
<organism evidence="2 3">
    <name type="scientific">Mya arenaria</name>
    <name type="common">Soft-shell clam</name>
    <dbReference type="NCBI Taxonomy" id="6604"/>
    <lineage>
        <taxon>Eukaryota</taxon>
        <taxon>Metazoa</taxon>
        <taxon>Spiralia</taxon>
        <taxon>Lophotrochozoa</taxon>
        <taxon>Mollusca</taxon>
        <taxon>Bivalvia</taxon>
        <taxon>Autobranchia</taxon>
        <taxon>Heteroconchia</taxon>
        <taxon>Euheterodonta</taxon>
        <taxon>Imparidentia</taxon>
        <taxon>Neoheterodontei</taxon>
        <taxon>Myida</taxon>
        <taxon>Myoidea</taxon>
        <taxon>Myidae</taxon>
        <taxon>Mya</taxon>
    </lineage>
</organism>
<reference evidence="2" key="1">
    <citation type="submission" date="2022-11" db="EMBL/GenBank/DDBJ databases">
        <title>Centuries of genome instability and evolution in soft-shell clam transmissible cancer (bioRxiv).</title>
        <authorList>
            <person name="Hart S.F.M."/>
            <person name="Yonemitsu M.A."/>
            <person name="Giersch R.M."/>
            <person name="Beal B.F."/>
            <person name="Arriagada G."/>
            <person name="Davis B.W."/>
            <person name="Ostrander E.A."/>
            <person name="Goff S.P."/>
            <person name="Metzger M.J."/>
        </authorList>
    </citation>
    <scope>NUCLEOTIDE SEQUENCE</scope>
    <source>
        <strain evidence="2">MELC-2E11</strain>
        <tissue evidence="2">Siphon/mantle</tissue>
    </source>
</reference>
<feature type="region of interest" description="Disordered" evidence="1">
    <location>
        <begin position="39"/>
        <end position="167"/>
    </location>
</feature>
<protein>
    <submittedName>
        <fullName evidence="2">Uncharacterized protein</fullName>
    </submittedName>
</protein>
<proteinExistence type="predicted"/>
<evidence type="ECO:0000313" key="3">
    <source>
        <dbReference type="Proteomes" id="UP001164746"/>
    </source>
</evidence>
<sequence>MKSSTRPVTACLLTHEPALNNVENKEALIRLVPVDNSPIEEVGEGDATNEPVISNHHPYETTDEQTPMLESSSDLDGDSLSEMENGSDDESNLENNVIDIASENNDNNSQVNGRQTQPRRTSVVTSDADDESLQQPNLHEGDTNIGRAIHEQNSTNENRAVGTEDNSKLMVPISDVLARPK</sequence>